<protein>
    <recommendedName>
        <fullName evidence="3">Zinc finger PMZ-type domain-containing protein</fullName>
    </recommendedName>
</protein>
<evidence type="ECO:0000313" key="2">
    <source>
        <dbReference type="Proteomes" id="UP000235145"/>
    </source>
</evidence>
<sequence length="221" mass="25580">MLEYLLQVEVNFVIVYSGSKASKVEVSFIIVYNWQLTGYPCVHRYACIASLNRDVEEYVSPWFTTSMFLNCYMYTINPLKCSDMWPHIEKENQGKKHSITKRGSVMKCNICRESGHNRTTCPQKPIEESSNVSSKRKNPKKTIKVKVALANEVDIENDSEVEMEPESEVESFDVEFEDDVQADVKPEVQAEFKLKCNLKFKLKFTLKCKLKFTLKCKLKST</sequence>
<proteinExistence type="predicted"/>
<name>A0A9R1VA58_LACSA</name>
<comment type="caution">
    <text evidence="1">The sequence shown here is derived from an EMBL/GenBank/DDBJ whole genome shotgun (WGS) entry which is preliminary data.</text>
</comment>
<organism evidence="1 2">
    <name type="scientific">Lactuca sativa</name>
    <name type="common">Garden lettuce</name>
    <dbReference type="NCBI Taxonomy" id="4236"/>
    <lineage>
        <taxon>Eukaryota</taxon>
        <taxon>Viridiplantae</taxon>
        <taxon>Streptophyta</taxon>
        <taxon>Embryophyta</taxon>
        <taxon>Tracheophyta</taxon>
        <taxon>Spermatophyta</taxon>
        <taxon>Magnoliopsida</taxon>
        <taxon>eudicotyledons</taxon>
        <taxon>Gunneridae</taxon>
        <taxon>Pentapetalae</taxon>
        <taxon>asterids</taxon>
        <taxon>campanulids</taxon>
        <taxon>Asterales</taxon>
        <taxon>Asteraceae</taxon>
        <taxon>Cichorioideae</taxon>
        <taxon>Cichorieae</taxon>
        <taxon>Lactucinae</taxon>
        <taxon>Lactuca</taxon>
    </lineage>
</organism>
<keyword evidence="2" id="KW-1185">Reference proteome</keyword>
<evidence type="ECO:0000313" key="1">
    <source>
        <dbReference type="EMBL" id="KAJ0202243.1"/>
    </source>
</evidence>
<gene>
    <name evidence="1" type="ORF">LSAT_V11C600316560</name>
</gene>
<dbReference type="EMBL" id="NBSK02000006">
    <property type="protein sequence ID" value="KAJ0202243.1"/>
    <property type="molecule type" value="Genomic_DNA"/>
</dbReference>
<evidence type="ECO:0008006" key="3">
    <source>
        <dbReference type="Google" id="ProtNLM"/>
    </source>
</evidence>
<dbReference type="AlphaFoldDB" id="A0A9R1VA58"/>
<accession>A0A9R1VA58</accession>
<dbReference type="Proteomes" id="UP000235145">
    <property type="component" value="Unassembled WGS sequence"/>
</dbReference>
<reference evidence="1 2" key="1">
    <citation type="journal article" date="2017" name="Nat. Commun.">
        <title>Genome assembly with in vitro proximity ligation data and whole-genome triplication in lettuce.</title>
        <authorList>
            <person name="Reyes-Chin-Wo S."/>
            <person name="Wang Z."/>
            <person name="Yang X."/>
            <person name="Kozik A."/>
            <person name="Arikit S."/>
            <person name="Song C."/>
            <person name="Xia L."/>
            <person name="Froenicke L."/>
            <person name="Lavelle D.O."/>
            <person name="Truco M.J."/>
            <person name="Xia R."/>
            <person name="Zhu S."/>
            <person name="Xu C."/>
            <person name="Xu H."/>
            <person name="Xu X."/>
            <person name="Cox K."/>
            <person name="Korf I."/>
            <person name="Meyers B.C."/>
            <person name="Michelmore R.W."/>
        </authorList>
    </citation>
    <scope>NUCLEOTIDE SEQUENCE [LARGE SCALE GENOMIC DNA]</scope>
    <source>
        <strain evidence="2">cv. Salinas</strain>
        <tissue evidence="1">Seedlings</tissue>
    </source>
</reference>